<evidence type="ECO:0000256" key="3">
    <source>
        <dbReference type="ARBA" id="ARBA00023237"/>
    </source>
</evidence>
<keyword evidence="8" id="KW-1185">Reference proteome</keyword>
<dbReference type="GO" id="GO:0046819">
    <property type="term" value="P:protein secretion by the type V secretion system"/>
    <property type="evidence" value="ECO:0007669"/>
    <property type="project" value="TreeGrafter"/>
</dbReference>
<dbReference type="InterPro" id="IPR013686">
    <property type="entry name" value="Polypept-transport_assoc_ShlB"/>
</dbReference>
<dbReference type="EMBL" id="FNTJ01000002">
    <property type="protein sequence ID" value="SED13208.1"/>
    <property type="molecule type" value="Genomic_DNA"/>
</dbReference>
<evidence type="ECO:0000259" key="5">
    <source>
        <dbReference type="Pfam" id="PF03865"/>
    </source>
</evidence>
<dbReference type="Pfam" id="PF08479">
    <property type="entry name" value="POTRA_2"/>
    <property type="match status" value="1"/>
</dbReference>
<dbReference type="InterPro" id="IPR051544">
    <property type="entry name" value="TPS_OM_transporter"/>
</dbReference>
<keyword evidence="1" id="KW-0472">Membrane</keyword>
<name>A0A1H4Y7Z3_9PSED</name>
<keyword evidence="1" id="KW-1134">Transmembrane beta strand</keyword>
<evidence type="ECO:0000256" key="2">
    <source>
        <dbReference type="ARBA" id="ARBA00022692"/>
    </source>
</evidence>
<protein>
    <submittedName>
        <fullName evidence="7">Hemolysin activation/secretion protein</fullName>
    </submittedName>
</protein>
<sequence>MDVCKYTCSGTAAGLPAGGCKGRGAGRLRVPSALPPVMLLGLLLPVLAQAQMRVQGTSAGQAIRDIEATPPALPPPSDEVQLEVPKAERSTPAPDTSGVRLQVKAFVIEGNQVFSDQDLQPLLDDLRGQELDLGGLRDAAQRITAHYQQQGYLLARAFLPAQEIEGGVVRIEVMEGRYGRVELSNQSRARDGVLRAPLAALDSGLAVNSADLERSLLLLNDLPGVRAKGTLRAGQAAGTSDLLVEAQPGPWASGSLEADNFGGYHTGEYRLGGSFNLNNPLGLGDQINLRLLGSDRDQRYWRSAYQLPVGPWSTRVGAAYSHMSYELNRKRVKKLQMNGQASVQSVFLAQPILRGRTFDLSAQLQYENKQLRDDIDLFELSKRKHIELWTLSLGGNRQDRFLGGGYNQFSLSYGSGRLTFDDAFEQRMDRYTAATGGGFAKTNLQVARLQRLGDRFQLYVQVNAQWTSANLDSSEKMGLGGPYGVRAYPLSAGIGDQGWQAGLELSYALAPGWQLSLFADKGYVQVNRLPWTSEINTQRLQAAGLGARWSGDRRQLNLTSAWPLDNQKAGDGPERTPRIWVSATQFF</sequence>
<evidence type="ECO:0000313" key="8">
    <source>
        <dbReference type="Proteomes" id="UP000198982"/>
    </source>
</evidence>
<evidence type="ECO:0000259" key="6">
    <source>
        <dbReference type="Pfam" id="PF08479"/>
    </source>
</evidence>
<dbReference type="GO" id="GO:0098046">
    <property type="term" value="C:type V protein secretion system complex"/>
    <property type="evidence" value="ECO:0007669"/>
    <property type="project" value="TreeGrafter"/>
</dbReference>
<feature type="region of interest" description="Disordered" evidence="4">
    <location>
        <begin position="67"/>
        <end position="96"/>
    </location>
</feature>
<evidence type="ECO:0000256" key="4">
    <source>
        <dbReference type="SAM" id="MobiDB-lite"/>
    </source>
</evidence>
<keyword evidence="3" id="KW-0998">Cell outer membrane</keyword>
<dbReference type="Gene3D" id="2.40.160.50">
    <property type="entry name" value="membrane protein fhac: a member of the omp85/tpsb transporter family"/>
    <property type="match status" value="1"/>
</dbReference>
<dbReference type="GO" id="GO:0008320">
    <property type="term" value="F:protein transmembrane transporter activity"/>
    <property type="evidence" value="ECO:0007669"/>
    <property type="project" value="TreeGrafter"/>
</dbReference>
<proteinExistence type="predicted"/>
<evidence type="ECO:0000256" key="1">
    <source>
        <dbReference type="ARBA" id="ARBA00022452"/>
    </source>
</evidence>
<dbReference type="PANTHER" id="PTHR34597">
    <property type="entry name" value="SLR1661 PROTEIN"/>
    <property type="match status" value="1"/>
</dbReference>
<feature type="domain" description="Haemolysin activator HlyB C-terminal" evidence="5">
    <location>
        <begin position="238"/>
        <end position="528"/>
    </location>
</feature>
<dbReference type="AlphaFoldDB" id="A0A1H4Y7Z3"/>
<dbReference type="Gene3D" id="3.10.20.310">
    <property type="entry name" value="membrane protein fhac"/>
    <property type="match status" value="1"/>
</dbReference>
<dbReference type="Proteomes" id="UP000198982">
    <property type="component" value="Unassembled WGS sequence"/>
</dbReference>
<keyword evidence="2" id="KW-0812">Transmembrane</keyword>
<dbReference type="InterPro" id="IPR005565">
    <property type="entry name" value="Hemolysn_activator_HlyB_C"/>
</dbReference>
<evidence type="ECO:0000313" key="7">
    <source>
        <dbReference type="EMBL" id="SED13208.1"/>
    </source>
</evidence>
<dbReference type="PANTHER" id="PTHR34597:SF1">
    <property type="entry name" value="HEME_HEMOPEXIN TRANSPORTER PROTEIN HUXB"/>
    <property type="match status" value="1"/>
</dbReference>
<gene>
    <name evidence="7" type="ORF">SAMN05216178_6364</name>
</gene>
<dbReference type="Pfam" id="PF03865">
    <property type="entry name" value="ShlB"/>
    <property type="match status" value="1"/>
</dbReference>
<accession>A0A1H4Y7Z3</accession>
<reference evidence="8" key="1">
    <citation type="submission" date="2016-10" db="EMBL/GenBank/DDBJ databases">
        <authorList>
            <person name="Varghese N."/>
            <person name="Submissions S."/>
        </authorList>
    </citation>
    <scope>NUCLEOTIDE SEQUENCE [LARGE SCALE GENOMIC DNA]</scope>
    <source>
        <strain evidence="8">DSM 9751</strain>
    </source>
</reference>
<organism evidence="7 8">
    <name type="scientific">Pseudomonas saponiphila</name>
    <dbReference type="NCBI Taxonomy" id="556534"/>
    <lineage>
        <taxon>Bacteria</taxon>
        <taxon>Pseudomonadati</taxon>
        <taxon>Pseudomonadota</taxon>
        <taxon>Gammaproteobacteria</taxon>
        <taxon>Pseudomonadales</taxon>
        <taxon>Pseudomonadaceae</taxon>
        <taxon>Pseudomonas</taxon>
    </lineage>
</organism>
<feature type="domain" description="Polypeptide-transport-associated ShlB-type" evidence="6">
    <location>
        <begin position="102"/>
        <end position="176"/>
    </location>
</feature>